<evidence type="ECO:0000313" key="1">
    <source>
        <dbReference type="EMBL" id="MFK9093089.1"/>
    </source>
</evidence>
<dbReference type="RefSeq" id="WP_406581638.1">
    <property type="nucleotide sequence ID" value="NZ_JBJHQH010000012.1"/>
</dbReference>
<comment type="caution">
    <text evidence="1">The sequence shown here is derived from an EMBL/GenBank/DDBJ whole genome shotgun (WGS) entry which is preliminary data.</text>
</comment>
<name>A0ABW8RKX7_9BACI</name>
<proteinExistence type="predicted"/>
<gene>
    <name evidence="1" type="ORF">ACJEBI_16590</name>
</gene>
<sequence>MEKSKTLFDHFLKGDRFELHAYLAYLFNQFPEQVEEKMAGE</sequence>
<dbReference type="Proteomes" id="UP001623041">
    <property type="component" value="Unassembled WGS sequence"/>
</dbReference>
<organism evidence="1 2">
    <name type="scientific">Bacillus salipaludis</name>
    <dbReference type="NCBI Taxonomy" id="2547811"/>
    <lineage>
        <taxon>Bacteria</taxon>
        <taxon>Bacillati</taxon>
        <taxon>Bacillota</taxon>
        <taxon>Bacilli</taxon>
        <taxon>Bacillales</taxon>
        <taxon>Bacillaceae</taxon>
        <taxon>Bacillus</taxon>
    </lineage>
</organism>
<evidence type="ECO:0000313" key="2">
    <source>
        <dbReference type="Proteomes" id="UP001623041"/>
    </source>
</evidence>
<keyword evidence="2" id="KW-1185">Reference proteome</keyword>
<accession>A0ABW8RKX7</accession>
<reference evidence="1 2" key="1">
    <citation type="submission" date="2024-11" db="EMBL/GenBank/DDBJ databases">
        <authorList>
            <person name="Lucas J.A."/>
        </authorList>
    </citation>
    <scope>NUCLEOTIDE SEQUENCE [LARGE SCALE GENOMIC DNA]</scope>
    <source>
        <strain evidence="1 2">Z 5.4</strain>
    </source>
</reference>
<protein>
    <submittedName>
        <fullName evidence="1">Uncharacterized protein</fullName>
    </submittedName>
</protein>
<dbReference type="EMBL" id="JBJHQH010000012">
    <property type="protein sequence ID" value="MFK9093089.1"/>
    <property type="molecule type" value="Genomic_DNA"/>
</dbReference>